<organism evidence="3 4">
    <name type="scientific">Penicillium coprophilum</name>
    <dbReference type="NCBI Taxonomy" id="36646"/>
    <lineage>
        <taxon>Eukaryota</taxon>
        <taxon>Fungi</taxon>
        <taxon>Dikarya</taxon>
        <taxon>Ascomycota</taxon>
        <taxon>Pezizomycotina</taxon>
        <taxon>Eurotiomycetes</taxon>
        <taxon>Eurotiomycetidae</taxon>
        <taxon>Eurotiales</taxon>
        <taxon>Aspergillaceae</taxon>
        <taxon>Penicillium</taxon>
    </lineage>
</organism>
<dbReference type="STRING" id="36646.A0A1V6UEA8"/>
<evidence type="ECO:0008006" key="5">
    <source>
        <dbReference type="Google" id="ProtNLM"/>
    </source>
</evidence>
<comment type="caution">
    <text evidence="3">The sequence shown here is derived from an EMBL/GenBank/DDBJ whole genome shotgun (WGS) entry which is preliminary data.</text>
</comment>
<evidence type="ECO:0000256" key="1">
    <source>
        <dbReference type="SAM" id="MobiDB-lite"/>
    </source>
</evidence>
<feature type="transmembrane region" description="Helical" evidence="2">
    <location>
        <begin position="158"/>
        <end position="181"/>
    </location>
</feature>
<keyword evidence="2" id="KW-1133">Transmembrane helix</keyword>
<protein>
    <recommendedName>
        <fullName evidence="5">Mid2 domain-containing protein</fullName>
    </recommendedName>
</protein>
<keyword evidence="4" id="KW-1185">Reference proteome</keyword>
<dbReference type="EMBL" id="MDDG01000011">
    <property type="protein sequence ID" value="OQE36778.1"/>
    <property type="molecule type" value="Genomic_DNA"/>
</dbReference>
<evidence type="ECO:0000313" key="4">
    <source>
        <dbReference type="Proteomes" id="UP000191500"/>
    </source>
</evidence>
<keyword evidence="2" id="KW-0472">Membrane</keyword>
<evidence type="ECO:0000256" key="2">
    <source>
        <dbReference type="SAM" id="Phobius"/>
    </source>
</evidence>
<feature type="region of interest" description="Disordered" evidence="1">
    <location>
        <begin position="125"/>
        <end position="153"/>
    </location>
</feature>
<feature type="compositionally biased region" description="Low complexity" evidence="1">
    <location>
        <begin position="125"/>
        <end position="139"/>
    </location>
</feature>
<keyword evidence="2" id="KW-0812">Transmembrane</keyword>
<dbReference type="Proteomes" id="UP000191500">
    <property type="component" value="Unassembled WGS sequence"/>
</dbReference>
<name>A0A1V6UEA8_9EURO</name>
<dbReference type="AlphaFoldDB" id="A0A1V6UEA8"/>
<reference evidence="4" key="1">
    <citation type="journal article" date="2017" name="Nat. Microbiol.">
        <title>Global analysis of biosynthetic gene clusters reveals vast potential of secondary metabolite production in Penicillium species.</title>
        <authorList>
            <person name="Nielsen J.C."/>
            <person name="Grijseels S."/>
            <person name="Prigent S."/>
            <person name="Ji B."/>
            <person name="Dainat J."/>
            <person name="Nielsen K.F."/>
            <person name="Frisvad J.C."/>
            <person name="Workman M."/>
            <person name="Nielsen J."/>
        </authorList>
    </citation>
    <scope>NUCLEOTIDE SEQUENCE [LARGE SCALE GENOMIC DNA]</scope>
    <source>
        <strain evidence="4">IBT 31321</strain>
    </source>
</reference>
<feature type="region of interest" description="Disordered" evidence="1">
    <location>
        <begin position="203"/>
        <end position="239"/>
    </location>
</feature>
<proteinExistence type="predicted"/>
<accession>A0A1V6UEA8</accession>
<sequence length="239" mass="25226">MAKCYNYDGTPDTGRTPCSADGTPAHCCSDEEICISNGLCLHIYEDGTTSYWENTCTHPDWKNNSVPTCPSNCAETVPRDASEGGNGVDICGKGKFVCKGYHSYSCNSTTTFSLKSFHPVLASASSPSSTSTSTQSNSPTPAPPGSTGKSESDNNLDVGLGVGLGVGIPLVFGVIAAFLFFRRRGGRSVTSSVPTEAYTASLQKKGALSEQGTTLPMSKEQKPPQELATRQARPHIELQ</sequence>
<evidence type="ECO:0000313" key="3">
    <source>
        <dbReference type="EMBL" id="OQE36778.1"/>
    </source>
</evidence>
<gene>
    <name evidence="3" type="ORF">PENCOP_c011G05242</name>
</gene>